<dbReference type="GO" id="GO:0008106">
    <property type="term" value="F:alcohol dehydrogenase (NADP+) activity"/>
    <property type="evidence" value="ECO:0007669"/>
    <property type="project" value="TreeGrafter"/>
</dbReference>
<comment type="caution">
    <text evidence="4">The sequence shown here is derived from an EMBL/GenBank/DDBJ whole genome shotgun (WGS) entry which is preliminary data.</text>
</comment>
<keyword evidence="1" id="KW-0560">Oxidoreductase</keyword>
<dbReference type="FunFam" id="3.40.50.1970:FF:000003">
    <property type="entry name" value="Alcohol dehydrogenase, iron-containing"/>
    <property type="match status" value="1"/>
</dbReference>
<dbReference type="PANTHER" id="PTHR43633">
    <property type="entry name" value="ALCOHOL DEHYDROGENASE YQHD"/>
    <property type="match status" value="1"/>
</dbReference>
<evidence type="ECO:0000256" key="1">
    <source>
        <dbReference type="ARBA" id="ARBA00023002"/>
    </source>
</evidence>
<dbReference type="GO" id="GO:0005829">
    <property type="term" value="C:cytosol"/>
    <property type="evidence" value="ECO:0007669"/>
    <property type="project" value="TreeGrafter"/>
</dbReference>
<dbReference type="InterPro" id="IPR056798">
    <property type="entry name" value="ADH_Fe_C"/>
</dbReference>
<dbReference type="GO" id="GO:1990002">
    <property type="term" value="F:methylglyoxal reductase (NADPH) (acetol producing) activity"/>
    <property type="evidence" value="ECO:0007669"/>
    <property type="project" value="TreeGrafter"/>
</dbReference>
<dbReference type="SUPFAM" id="SSF56796">
    <property type="entry name" value="Dehydroquinate synthase-like"/>
    <property type="match status" value="1"/>
</dbReference>
<keyword evidence="5" id="KW-1185">Reference proteome</keyword>
<evidence type="ECO:0000313" key="4">
    <source>
        <dbReference type="EMBL" id="MBC8589158.1"/>
    </source>
</evidence>
<dbReference type="GO" id="GO:1990362">
    <property type="term" value="F:butanol dehydrogenase (NAD+) activity"/>
    <property type="evidence" value="ECO:0007669"/>
    <property type="project" value="InterPro"/>
</dbReference>
<proteinExistence type="predicted"/>
<accession>A0A926ESV8</accession>
<dbReference type="Pfam" id="PF25137">
    <property type="entry name" value="ADH_Fe_C"/>
    <property type="match status" value="1"/>
</dbReference>
<dbReference type="Gene3D" id="1.20.1090.10">
    <property type="entry name" value="Dehydroquinate synthase-like - alpha domain"/>
    <property type="match status" value="1"/>
</dbReference>
<dbReference type="Pfam" id="PF00465">
    <property type="entry name" value="Fe-ADH"/>
    <property type="match status" value="1"/>
</dbReference>
<protein>
    <submittedName>
        <fullName evidence="4">Iron-containing alcohol dehydrogenase</fullName>
    </submittedName>
</protein>
<dbReference type="InterPro" id="IPR018211">
    <property type="entry name" value="ADH_Fe_CS"/>
</dbReference>
<evidence type="ECO:0000259" key="3">
    <source>
        <dbReference type="Pfam" id="PF25137"/>
    </source>
</evidence>
<feature type="domain" description="Alcohol dehydrogenase iron-type/glycerol dehydrogenase GldA" evidence="2">
    <location>
        <begin position="10"/>
        <end position="177"/>
    </location>
</feature>
<reference evidence="4" key="1">
    <citation type="submission" date="2020-08" db="EMBL/GenBank/DDBJ databases">
        <title>Genome public.</title>
        <authorList>
            <person name="Liu C."/>
            <person name="Sun Q."/>
        </authorList>
    </citation>
    <scope>NUCLEOTIDE SEQUENCE</scope>
    <source>
        <strain evidence="4">BX21</strain>
    </source>
</reference>
<dbReference type="InterPro" id="IPR001670">
    <property type="entry name" value="ADH_Fe/GldA"/>
</dbReference>
<dbReference type="Gene3D" id="3.40.50.1970">
    <property type="match status" value="1"/>
</dbReference>
<sequence>MQNFRFENETKIIFGKDTELEVATEVSKYGQKILLHYGGGSIKKTGLYDKVIKSLNDNDISYVELSGVKPNPRLSLVKEGIDICRKEDIDFILAVGGGSVIDSAKAIAAGVKYLGDVWDFFDGKAEVGEAIPIGTILTIPATGSETGDTTILTNEEGWYKRSMSHKNIRPKFAILNPELTYSLPNYQTAAGGVDIMSHVFERYFTNTLDVDITDRLCEGTLKCMIKNLPIALEETNNYAARSEIMWAGTIAHNGLLGTGRVEDWGSHMIAHEISAMYDITHGATLSIIFPAWMNYVYQDNIDRFVQYAIRVWGVEMNFQDPEKTVLEGIERTKEFFKKAGMPTSLSEVDISRDSIEEMAEKCVLSGPVGNFRKLFKDDVVKILEMAF</sequence>
<dbReference type="PANTHER" id="PTHR43633:SF1">
    <property type="entry name" value="ALCOHOL DEHYDROGENASE YQHD"/>
    <property type="match status" value="1"/>
</dbReference>
<dbReference type="GO" id="GO:0046872">
    <property type="term" value="F:metal ion binding"/>
    <property type="evidence" value="ECO:0007669"/>
    <property type="project" value="InterPro"/>
</dbReference>
<dbReference type="RefSeq" id="WP_262430619.1">
    <property type="nucleotide sequence ID" value="NZ_JACRTG010000030.1"/>
</dbReference>
<dbReference type="PROSITE" id="PS00060">
    <property type="entry name" value="ADH_IRON_2"/>
    <property type="match status" value="1"/>
</dbReference>
<organism evidence="4 5">
    <name type="scientific">Paratissierella segnis</name>
    <dbReference type="NCBI Taxonomy" id="2763679"/>
    <lineage>
        <taxon>Bacteria</taxon>
        <taxon>Bacillati</taxon>
        <taxon>Bacillota</taxon>
        <taxon>Tissierellia</taxon>
        <taxon>Tissierellales</taxon>
        <taxon>Tissierellaceae</taxon>
        <taxon>Paratissierella</taxon>
    </lineage>
</organism>
<dbReference type="EMBL" id="JACRTG010000030">
    <property type="protein sequence ID" value="MBC8589158.1"/>
    <property type="molecule type" value="Genomic_DNA"/>
</dbReference>
<evidence type="ECO:0000313" key="5">
    <source>
        <dbReference type="Proteomes" id="UP000601171"/>
    </source>
</evidence>
<gene>
    <name evidence="4" type="ORF">H8707_13130</name>
</gene>
<dbReference type="InterPro" id="IPR044731">
    <property type="entry name" value="BDH-like"/>
</dbReference>
<dbReference type="Proteomes" id="UP000601171">
    <property type="component" value="Unassembled WGS sequence"/>
</dbReference>
<feature type="domain" description="Fe-containing alcohol dehydrogenase-like C-terminal" evidence="3">
    <location>
        <begin position="188"/>
        <end position="386"/>
    </location>
</feature>
<evidence type="ECO:0000259" key="2">
    <source>
        <dbReference type="Pfam" id="PF00465"/>
    </source>
</evidence>
<dbReference type="CDD" id="cd08187">
    <property type="entry name" value="BDH"/>
    <property type="match status" value="1"/>
</dbReference>
<dbReference type="AlphaFoldDB" id="A0A926ESV8"/>
<name>A0A926ESV8_9FIRM</name>